<reference evidence="4" key="1">
    <citation type="submission" date="2016-07" db="EMBL/GenBank/DDBJ databases">
        <title>De novo transcriptome assembly of four accessions of the metal hyperaccumulator plant Noccaea caerulescens.</title>
        <authorList>
            <person name="Blande D."/>
            <person name="Halimaa P."/>
            <person name="Tervahauta A.I."/>
            <person name="Aarts M.G."/>
            <person name="Karenlampi S.O."/>
        </authorList>
    </citation>
    <scope>NUCLEOTIDE SEQUENCE</scope>
</reference>
<dbReference type="GO" id="GO:0005829">
    <property type="term" value="C:cytosol"/>
    <property type="evidence" value="ECO:0007669"/>
    <property type="project" value="TreeGrafter"/>
</dbReference>
<dbReference type="Pfam" id="PF03950">
    <property type="entry name" value="tRNA-synt_1c_C"/>
    <property type="match status" value="1"/>
</dbReference>
<organism evidence="4">
    <name type="scientific">Noccaea caerulescens</name>
    <name type="common">Alpine penny-cress</name>
    <name type="synonym">Thlaspi caerulescens</name>
    <dbReference type="NCBI Taxonomy" id="107243"/>
    <lineage>
        <taxon>Eukaryota</taxon>
        <taxon>Viridiplantae</taxon>
        <taxon>Streptophyta</taxon>
        <taxon>Embryophyta</taxon>
        <taxon>Tracheophyta</taxon>
        <taxon>Spermatophyta</taxon>
        <taxon>Magnoliopsida</taxon>
        <taxon>eudicotyledons</taxon>
        <taxon>Gunneridae</taxon>
        <taxon>Pentapetalae</taxon>
        <taxon>rosids</taxon>
        <taxon>malvids</taxon>
        <taxon>Brassicales</taxon>
        <taxon>Brassicaceae</taxon>
        <taxon>Coluteocarpeae</taxon>
        <taxon>Noccaea</taxon>
    </lineage>
</organism>
<dbReference type="GO" id="GO:0004819">
    <property type="term" value="F:glutamine-tRNA ligase activity"/>
    <property type="evidence" value="ECO:0007669"/>
    <property type="project" value="TreeGrafter"/>
</dbReference>
<evidence type="ECO:0000259" key="2">
    <source>
        <dbReference type="Pfam" id="PF03950"/>
    </source>
</evidence>
<dbReference type="PANTHER" id="PTHR43097">
    <property type="entry name" value="GLUTAMINE-TRNA LIGASE"/>
    <property type="match status" value="1"/>
</dbReference>
<dbReference type="AlphaFoldDB" id="A0A1J3JIF9"/>
<protein>
    <submittedName>
        <fullName evidence="4">Glutamine--tRNA ligase</fullName>
    </submittedName>
</protein>
<gene>
    <name evidence="4" type="ORF">MP_TR15657_c1_g1_i1_g.44790</name>
</gene>
<keyword evidence="1" id="KW-0648">Protein biosynthesis</keyword>
<dbReference type="Pfam" id="PF20974">
    <property type="entry name" value="tRNA-synt_1c_C2"/>
    <property type="match status" value="1"/>
</dbReference>
<dbReference type="InterPro" id="IPR020056">
    <property type="entry name" value="Rbsml_bL25/Gln-tRNA_synth_N"/>
</dbReference>
<dbReference type="InterPro" id="IPR020059">
    <property type="entry name" value="Glu/Gln-tRNA-synth_Ib_codon-bd"/>
</dbReference>
<feature type="domain" description="Glutamyl/glutaminyl-tRNA synthetase class Ib anti-codon binding" evidence="2">
    <location>
        <begin position="12"/>
        <end position="69"/>
    </location>
</feature>
<dbReference type="SUPFAM" id="SSF50715">
    <property type="entry name" value="Ribosomal protein L25-like"/>
    <property type="match status" value="1"/>
</dbReference>
<dbReference type="EMBL" id="GEVM01013640">
    <property type="protein sequence ID" value="JAU92298.1"/>
    <property type="molecule type" value="Transcribed_RNA"/>
</dbReference>
<dbReference type="Gene3D" id="2.40.240.10">
    <property type="entry name" value="Ribosomal Protein L25, Chain P"/>
    <property type="match status" value="2"/>
</dbReference>
<feature type="domain" description="tRNA synthetases class I (E and Q) anti-codon binding" evidence="3">
    <location>
        <begin position="80"/>
        <end position="159"/>
    </location>
</feature>
<dbReference type="GO" id="GO:0005524">
    <property type="term" value="F:ATP binding"/>
    <property type="evidence" value="ECO:0007669"/>
    <property type="project" value="InterPro"/>
</dbReference>
<evidence type="ECO:0000259" key="3">
    <source>
        <dbReference type="Pfam" id="PF20974"/>
    </source>
</evidence>
<sequence length="184" mass="20666">MTIPQPPTRFSSRVIYIEQSDFKKEDSAKYYGLAPGKSVLLRYGFPIKCTNVVLADDNETVCEIHAEYDPEKKTKPPKGVLHWVSESSSPGKELLKVEVRKFEKLFNSENPAELNDDWLTDINPDSKVVVSDAYALSSIKDAVVGDTFQFERMGYFAVDKDSSPGKLVFNQTVTLKDSYKKGGK</sequence>
<dbReference type="PANTHER" id="PTHR43097:SF4">
    <property type="entry name" value="GLUTAMINE--TRNA LIGASE"/>
    <property type="match status" value="1"/>
</dbReference>
<dbReference type="InterPro" id="IPR011035">
    <property type="entry name" value="Ribosomal_bL25/Gln-tRNA_synth"/>
</dbReference>
<keyword evidence="4" id="KW-0436">Ligase</keyword>
<name>A0A1J3JIF9_NOCCA</name>
<proteinExistence type="predicted"/>
<evidence type="ECO:0000256" key="1">
    <source>
        <dbReference type="ARBA" id="ARBA00022917"/>
    </source>
</evidence>
<dbReference type="InterPro" id="IPR049437">
    <property type="entry name" value="tRNA-synt_1c_C2"/>
</dbReference>
<evidence type="ECO:0000313" key="4">
    <source>
        <dbReference type="EMBL" id="JAU92298.1"/>
    </source>
</evidence>
<dbReference type="FunFam" id="2.40.240.10:FF:000011">
    <property type="entry name" value="Glutamine--tRNA ligase cytoplasmic"/>
    <property type="match status" value="1"/>
</dbReference>
<accession>A0A1J3JIF9</accession>
<dbReference type="InterPro" id="IPR050132">
    <property type="entry name" value="Gln/Glu-tRNA_Ligase"/>
</dbReference>
<dbReference type="GO" id="GO:0006425">
    <property type="term" value="P:glutaminyl-tRNA aminoacylation"/>
    <property type="evidence" value="ECO:0007669"/>
    <property type="project" value="TreeGrafter"/>
</dbReference>